<accession>A0A9J5XSG6</accession>
<dbReference type="Proteomes" id="UP000824120">
    <property type="component" value="Chromosome 8"/>
</dbReference>
<gene>
    <name evidence="10" type="ORF">H5410_041643</name>
</gene>
<evidence type="ECO:0000256" key="6">
    <source>
        <dbReference type="ARBA" id="ARBA00023002"/>
    </source>
</evidence>
<dbReference type="EMBL" id="JACXVP010000008">
    <property type="protein sequence ID" value="KAG5591129.1"/>
    <property type="molecule type" value="Genomic_DNA"/>
</dbReference>
<dbReference type="InterPro" id="IPR050432">
    <property type="entry name" value="FAD-linked_Oxidoreductases_BP"/>
</dbReference>
<evidence type="ECO:0000256" key="3">
    <source>
        <dbReference type="ARBA" id="ARBA00011928"/>
    </source>
</evidence>
<dbReference type="InterPro" id="IPR036318">
    <property type="entry name" value="FAD-bd_PCMH-like_sf"/>
</dbReference>
<evidence type="ECO:0000256" key="8">
    <source>
        <dbReference type="SAM" id="SignalP"/>
    </source>
</evidence>
<reference evidence="10 11" key="1">
    <citation type="submission" date="2020-09" db="EMBL/GenBank/DDBJ databases">
        <title>De no assembly of potato wild relative species, Solanum commersonii.</title>
        <authorList>
            <person name="Cho K."/>
        </authorList>
    </citation>
    <scope>NUCLEOTIDE SEQUENCE [LARGE SCALE GENOMIC DNA]</scope>
    <source>
        <strain evidence="10">LZ3.2</strain>
        <tissue evidence="10">Leaf</tissue>
    </source>
</reference>
<dbReference type="OrthoDB" id="415825at2759"/>
<comment type="caution">
    <text evidence="10">The sequence shown here is derived from an EMBL/GenBank/DDBJ whole genome shotgun (WGS) entry which is preliminary data.</text>
</comment>
<name>A0A9J5XSG6_SOLCO</name>
<organism evidence="10 11">
    <name type="scientific">Solanum commersonii</name>
    <name type="common">Commerson's wild potato</name>
    <name type="synonym">Commerson's nightshade</name>
    <dbReference type="NCBI Taxonomy" id="4109"/>
    <lineage>
        <taxon>Eukaryota</taxon>
        <taxon>Viridiplantae</taxon>
        <taxon>Streptophyta</taxon>
        <taxon>Embryophyta</taxon>
        <taxon>Tracheophyta</taxon>
        <taxon>Spermatophyta</taxon>
        <taxon>Magnoliopsida</taxon>
        <taxon>eudicotyledons</taxon>
        <taxon>Gunneridae</taxon>
        <taxon>Pentapetalae</taxon>
        <taxon>asterids</taxon>
        <taxon>lamiids</taxon>
        <taxon>Solanales</taxon>
        <taxon>Solanaceae</taxon>
        <taxon>Solanoideae</taxon>
        <taxon>Solaneae</taxon>
        <taxon>Solanum</taxon>
    </lineage>
</organism>
<keyword evidence="5" id="KW-0274">FAD</keyword>
<comment type="similarity">
    <text evidence="2">Belongs to the oxygen-dependent FAD-linked oxidoreductase family.</text>
</comment>
<dbReference type="Pfam" id="PF01565">
    <property type="entry name" value="FAD_binding_4"/>
    <property type="match status" value="1"/>
</dbReference>
<dbReference type="Gene3D" id="3.30.465.10">
    <property type="match status" value="1"/>
</dbReference>
<dbReference type="Gene3D" id="3.40.462.10">
    <property type="entry name" value="FAD-linked oxidases, C-terminal domain"/>
    <property type="match status" value="1"/>
</dbReference>
<dbReference type="SUPFAM" id="SSF55103">
    <property type="entry name" value="FAD-linked oxidases, C-terminal domain"/>
    <property type="match status" value="1"/>
</dbReference>
<dbReference type="PANTHER" id="PTHR13878:SF112">
    <property type="entry name" value="CYTOKININ DEHYDROGENASE 7"/>
    <property type="match status" value="1"/>
</dbReference>
<evidence type="ECO:0000256" key="2">
    <source>
        <dbReference type="ARBA" id="ARBA00005466"/>
    </source>
</evidence>
<proteinExistence type="inferred from homology"/>
<dbReference type="GO" id="GO:0009690">
    <property type="term" value="P:cytokinin metabolic process"/>
    <property type="evidence" value="ECO:0007669"/>
    <property type="project" value="InterPro"/>
</dbReference>
<dbReference type="EC" id="1.5.99.12" evidence="3"/>
<dbReference type="SUPFAM" id="SSF56176">
    <property type="entry name" value="FAD-binding/transporter-associated domain-like"/>
    <property type="match status" value="1"/>
</dbReference>
<feature type="signal peptide" evidence="8">
    <location>
        <begin position="1"/>
        <end position="23"/>
    </location>
</feature>
<sequence>MGHQIFLLVCTIALLASSSLVSAEVVKHSFHSRNSARKILVAENDTKKSVEGILKDLDIKGSIDYGVTAISLGSRDFGGLYSEKPLAVISPAGADDVGQVIRHALQLPTLTVAARGNGHSVNGQAMAHLGLVIDMKSMADNKKINVNVNYMYVDVGGGALWGDVLKHCVSEYGLAPKSWTDYLDLTVGGTLSNAGVSGQAFRFGPQTSSVTELEVVTGNGEKIVCSNSQNSELFFSVLGGLGQFGIITRARVLLQPTPDMVRWIRVVYSEFENFTHDAELLITSQETFNYVEGFVFVNSDDPVTGWPSVPLNSNQSFDPTLLPKKTGPVLYYLELVLHYNNHDDPSTLNMMVEKLLGKLKYLEHFRFETNLTYMDFLLRVDRVEEAARGSGIWATPHPWLNMFISKKDIDAFNRIVLQNILKSGVNGPILTYPLLRSKWDNRSSVVLPQDEIFYLVALLRFTHTHPKESEIKQMVAQNQEVVQTCIKNGFDFKLYFPHYESTVEWKRHFGDQWERFVDRKRQFDPKAILAPGQKIFTRNHIL</sequence>
<comment type="catalytic activity">
    <reaction evidence="7">
        <text>N(6)-dimethylallyladenine + A + H2O = 3-methyl-2-butenal + adenine + AH2</text>
        <dbReference type="Rhea" id="RHEA:13625"/>
        <dbReference type="ChEBI" id="CHEBI:13193"/>
        <dbReference type="ChEBI" id="CHEBI:15377"/>
        <dbReference type="ChEBI" id="CHEBI:15825"/>
        <dbReference type="ChEBI" id="CHEBI:16708"/>
        <dbReference type="ChEBI" id="CHEBI:17499"/>
        <dbReference type="ChEBI" id="CHEBI:17660"/>
        <dbReference type="EC" id="1.5.99.12"/>
    </reaction>
</comment>
<evidence type="ECO:0000256" key="5">
    <source>
        <dbReference type="ARBA" id="ARBA00022827"/>
    </source>
</evidence>
<dbReference type="PANTHER" id="PTHR13878">
    <property type="entry name" value="GULONOLACTONE OXIDASE"/>
    <property type="match status" value="1"/>
</dbReference>
<dbReference type="Pfam" id="PF09265">
    <property type="entry name" value="Cytokin-bind"/>
    <property type="match status" value="1"/>
</dbReference>
<feature type="domain" description="FAD-binding PCMH-type" evidence="9">
    <location>
        <begin position="81"/>
        <end position="257"/>
    </location>
</feature>
<keyword evidence="4" id="KW-0285">Flavoprotein</keyword>
<keyword evidence="8" id="KW-0732">Signal</keyword>
<evidence type="ECO:0000256" key="4">
    <source>
        <dbReference type="ARBA" id="ARBA00022630"/>
    </source>
</evidence>
<dbReference type="GO" id="GO:0071949">
    <property type="term" value="F:FAD binding"/>
    <property type="evidence" value="ECO:0007669"/>
    <property type="project" value="InterPro"/>
</dbReference>
<dbReference type="InterPro" id="IPR016164">
    <property type="entry name" value="FAD-linked_Oxase-like_C"/>
</dbReference>
<protein>
    <recommendedName>
        <fullName evidence="3">cytokinin dehydrogenase</fullName>
        <ecNumber evidence="3">1.5.99.12</ecNumber>
    </recommendedName>
</protein>
<dbReference type="InterPro" id="IPR016170">
    <property type="entry name" value="Cytok_DH_C_sf"/>
</dbReference>
<evidence type="ECO:0000313" key="10">
    <source>
        <dbReference type="EMBL" id="KAG5591129.1"/>
    </source>
</evidence>
<dbReference type="AlphaFoldDB" id="A0A9J5XSG6"/>
<evidence type="ECO:0000259" key="9">
    <source>
        <dbReference type="PROSITE" id="PS51387"/>
    </source>
</evidence>
<dbReference type="InterPro" id="IPR016169">
    <property type="entry name" value="FAD-bd_PCMH_sub2"/>
</dbReference>
<dbReference type="InterPro" id="IPR016167">
    <property type="entry name" value="FAD-bd_PCMH_sub1"/>
</dbReference>
<feature type="chain" id="PRO_5039922701" description="cytokinin dehydrogenase" evidence="8">
    <location>
        <begin position="24"/>
        <end position="542"/>
    </location>
</feature>
<dbReference type="InterPro" id="IPR016166">
    <property type="entry name" value="FAD-bd_PCMH"/>
</dbReference>
<dbReference type="Gene3D" id="3.30.43.10">
    <property type="entry name" value="Uridine Diphospho-n-acetylenolpyruvylglucosamine Reductase, domain 2"/>
    <property type="match status" value="1"/>
</dbReference>
<keyword evidence="6" id="KW-0560">Oxidoreductase</keyword>
<dbReference type="InterPro" id="IPR006094">
    <property type="entry name" value="Oxid_FAD_bind_N"/>
</dbReference>
<keyword evidence="11" id="KW-1185">Reference proteome</keyword>
<evidence type="ECO:0000256" key="1">
    <source>
        <dbReference type="ARBA" id="ARBA00001974"/>
    </source>
</evidence>
<comment type="cofactor">
    <cofactor evidence="1">
        <name>FAD</name>
        <dbReference type="ChEBI" id="CHEBI:57692"/>
    </cofactor>
</comment>
<evidence type="ECO:0000313" key="11">
    <source>
        <dbReference type="Proteomes" id="UP000824120"/>
    </source>
</evidence>
<evidence type="ECO:0000256" key="7">
    <source>
        <dbReference type="ARBA" id="ARBA00048224"/>
    </source>
</evidence>
<dbReference type="PROSITE" id="PS51387">
    <property type="entry name" value="FAD_PCMH"/>
    <property type="match status" value="1"/>
</dbReference>
<dbReference type="GO" id="GO:0019139">
    <property type="term" value="F:cytokinin dehydrogenase activity"/>
    <property type="evidence" value="ECO:0007669"/>
    <property type="project" value="UniProtKB-EC"/>
</dbReference>
<dbReference type="InterPro" id="IPR015345">
    <property type="entry name" value="Cytokinin_DH_FAD/cytokin-bd"/>
</dbReference>